<dbReference type="GO" id="GO:0009252">
    <property type="term" value="P:peptidoglycan biosynthetic process"/>
    <property type="evidence" value="ECO:0007669"/>
    <property type="project" value="TreeGrafter"/>
</dbReference>
<dbReference type="EC" id="2.4.99.28" evidence="6"/>
<dbReference type="GO" id="GO:0008955">
    <property type="term" value="F:peptidoglycan glycosyltransferase activity"/>
    <property type="evidence" value="ECO:0007669"/>
    <property type="project" value="UniProtKB-EC"/>
</dbReference>
<dbReference type="PANTHER" id="PTHR32282:SF24">
    <property type="entry name" value="GLYCOSYL TRANSFERASE FAMILY 51 DOMAIN-CONTAINING PROTEIN"/>
    <property type="match status" value="1"/>
</dbReference>
<evidence type="ECO:0000256" key="7">
    <source>
        <dbReference type="ARBA" id="ARBA00049902"/>
    </source>
</evidence>
<dbReference type="SUPFAM" id="SSF53955">
    <property type="entry name" value="Lysozyme-like"/>
    <property type="match status" value="1"/>
</dbReference>
<sequence>MSRTPWWVSVTVVPGLVLLSALAVIWQEVRTSALQSMVGVRLSQAVVTEHRLSPPSSAPLLDGPDGPWDRARGYAARSAMVERLQGQGFEVVALARPQEVGRSSALAGWTYPIFEMQPRAGLHITDRAGRTLERWRYPEVVWEQPPPLALDAARLLENRALASRAHPFTNPAVDWTRLGVATLSQVRARLGSDAPAIGGSTLAVQMEKFRHSPGGRTSDSSEKARQMLTAWLRAYHHGRDADAWAEQIAIDWINSVPLGHRTGYGPVQGVFEGMWAWFGRPPEVVAQALKSGDDDALRAQVERELLALIIAQQRPARYLPTGIDALERRVDALVNALVDEGYITRDWGHVIASRSLRVASPPSKGPAERVSPHLSALAVRQWGALSGEERALMRQRHARVTATYDAALQEALRREIEAAQPPARTSVTIFARSAGRLEPRAIVDTEPRVVDLSTEGRVDLGSTSKLRVLISYLSAVEQAYQAQRGGRPAAQDPISRFVARELAADPGLSVSQLLEHALQRPVSADPDEVFYTGGGPHDFQNVNPEHDARYFNVASAFVASANLPFVRLLREVVAYHAHRIFGTPIEAVVAGEHPRFEELRERHLKMSAERRVRDAYFRHHRADVATMAARAMAGLEPTGARCARLRRAVGSAARLGDEHPCTDLESDATADGKIDPWDAQDPLELAAIAALVEDPEASLTDVMLATAETRDEARDWIAAQTSTLDTRRGIHYAIEEEVFAELQKEWARAGYPFERLTPSLATALGSSGDRPASLALLVAAVRAGGLVPVLSHVKLVRLFEGTPYETWLRPVEAQPVRAFGPEVARAVERLLIRVAERGTGHATESPWQTEAGGWEVGGKTGTSDHVVLVRDRSGRIIERRTVARSGAWVFFAGPCVVGTVVMFEQGEDAATHHFHGGDAAELSRAVLRAIEATDAQSHLCEPPEASRVRSPGERGDSASELDE</sequence>
<dbReference type="Pfam" id="PF00912">
    <property type="entry name" value="Transgly"/>
    <property type="match status" value="1"/>
</dbReference>
<evidence type="ECO:0000256" key="3">
    <source>
        <dbReference type="ARBA" id="ARBA00022676"/>
    </source>
</evidence>
<dbReference type="InterPro" id="IPR050396">
    <property type="entry name" value="Glycosyltr_51/Transpeptidase"/>
</dbReference>
<gene>
    <name evidence="10" type="ORF">FRC96_17845</name>
</gene>
<keyword evidence="2" id="KW-0645">Protease</keyword>
<dbReference type="InterPro" id="IPR001264">
    <property type="entry name" value="Glyco_trans_51"/>
</dbReference>
<comment type="catalytic activity">
    <reaction evidence="7">
        <text>[GlcNAc-(1-&gt;4)-Mur2Ac(oyl-L-Ala-gamma-D-Glu-L-Lys-D-Ala-D-Ala)](n)-di-trans,octa-cis-undecaprenyl diphosphate + beta-D-GlcNAc-(1-&gt;4)-Mur2Ac(oyl-L-Ala-gamma-D-Glu-L-Lys-D-Ala-D-Ala)-di-trans,octa-cis-undecaprenyl diphosphate = [GlcNAc-(1-&gt;4)-Mur2Ac(oyl-L-Ala-gamma-D-Glu-L-Lys-D-Ala-D-Ala)](n+1)-di-trans,octa-cis-undecaprenyl diphosphate + di-trans,octa-cis-undecaprenyl diphosphate + H(+)</text>
        <dbReference type="Rhea" id="RHEA:23708"/>
        <dbReference type="Rhea" id="RHEA-COMP:9602"/>
        <dbReference type="Rhea" id="RHEA-COMP:9603"/>
        <dbReference type="ChEBI" id="CHEBI:15378"/>
        <dbReference type="ChEBI" id="CHEBI:58405"/>
        <dbReference type="ChEBI" id="CHEBI:60033"/>
        <dbReference type="ChEBI" id="CHEBI:78435"/>
        <dbReference type="EC" id="2.4.99.28"/>
    </reaction>
</comment>
<dbReference type="SUPFAM" id="SSF56601">
    <property type="entry name" value="beta-lactamase/transpeptidase-like"/>
    <property type="match status" value="1"/>
</dbReference>
<dbReference type="AlphaFoldDB" id="A0A5C6X5C7"/>
<feature type="compositionally biased region" description="Basic and acidic residues" evidence="8">
    <location>
        <begin position="944"/>
        <end position="957"/>
    </location>
</feature>
<dbReference type="InterPro" id="IPR012338">
    <property type="entry name" value="Beta-lactam/transpept-like"/>
</dbReference>
<dbReference type="GO" id="GO:0030288">
    <property type="term" value="C:outer membrane-bounded periplasmic space"/>
    <property type="evidence" value="ECO:0007669"/>
    <property type="project" value="TreeGrafter"/>
</dbReference>
<keyword evidence="2" id="KW-0378">Hydrolase</keyword>
<protein>
    <recommendedName>
        <fullName evidence="6">peptidoglycan glycosyltransferase</fullName>
        <ecNumber evidence="6">2.4.99.28</ecNumber>
    </recommendedName>
</protein>
<evidence type="ECO:0000313" key="11">
    <source>
        <dbReference type="Proteomes" id="UP000321046"/>
    </source>
</evidence>
<evidence type="ECO:0000259" key="9">
    <source>
        <dbReference type="Pfam" id="PF00912"/>
    </source>
</evidence>
<keyword evidence="5" id="KW-0511">Multifunctional enzyme</keyword>
<feature type="region of interest" description="Disordered" evidence="8">
    <location>
        <begin position="935"/>
        <end position="963"/>
    </location>
</feature>
<comment type="caution">
    <text evidence="10">The sequence shown here is derived from an EMBL/GenBank/DDBJ whole genome shotgun (WGS) entry which is preliminary data.</text>
</comment>
<dbReference type="Gene3D" id="1.10.3810.10">
    <property type="entry name" value="Biosynthetic peptidoglycan transglycosylase-like"/>
    <property type="match status" value="1"/>
</dbReference>
<evidence type="ECO:0000313" key="10">
    <source>
        <dbReference type="EMBL" id="TXD32370.1"/>
    </source>
</evidence>
<dbReference type="InterPro" id="IPR023346">
    <property type="entry name" value="Lysozyme-like_dom_sf"/>
</dbReference>
<dbReference type="RefSeq" id="WP_146976478.1">
    <property type="nucleotide sequence ID" value="NZ_VOSL01000131.1"/>
</dbReference>
<keyword evidence="4" id="KW-0808">Transferase</keyword>
<feature type="domain" description="Glycosyl transferase family 51" evidence="9">
    <location>
        <begin position="153"/>
        <end position="334"/>
    </location>
</feature>
<dbReference type="Proteomes" id="UP000321046">
    <property type="component" value="Unassembled WGS sequence"/>
</dbReference>
<evidence type="ECO:0000256" key="2">
    <source>
        <dbReference type="ARBA" id="ARBA00022670"/>
    </source>
</evidence>
<proteinExistence type="predicted"/>
<evidence type="ECO:0000256" key="6">
    <source>
        <dbReference type="ARBA" id="ARBA00044770"/>
    </source>
</evidence>
<dbReference type="EMBL" id="VOSL01000131">
    <property type="protein sequence ID" value="TXD32370.1"/>
    <property type="molecule type" value="Genomic_DNA"/>
</dbReference>
<dbReference type="GO" id="GO:0006508">
    <property type="term" value="P:proteolysis"/>
    <property type="evidence" value="ECO:0007669"/>
    <property type="project" value="UniProtKB-KW"/>
</dbReference>
<keyword evidence="3" id="KW-0328">Glycosyltransferase</keyword>
<dbReference type="OrthoDB" id="7311221at2"/>
<dbReference type="Gene3D" id="3.40.710.10">
    <property type="entry name" value="DD-peptidase/beta-lactamase superfamily"/>
    <property type="match status" value="1"/>
</dbReference>
<name>A0A5C6X5C7_9DELT</name>
<evidence type="ECO:0000256" key="1">
    <source>
        <dbReference type="ARBA" id="ARBA00022645"/>
    </source>
</evidence>
<accession>A0A5C6X5C7</accession>
<reference evidence="10 11" key="1">
    <citation type="submission" date="2019-08" db="EMBL/GenBank/DDBJ databases">
        <title>Bradymonadales sp. TMQ2.</title>
        <authorList>
            <person name="Liang Q."/>
        </authorList>
    </citation>
    <scope>NUCLEOTIDE SEQUENCE [LARGE SCALE GENOMIC DNA]</scope>
    <source>
        <strain evidence="10 11">TMQ2</strain>
    </source>
</reference>
<evidence type="ECO:0000256" key="4">
    <source>
        <dbReference type="ARBA" id="ARBA00022679"/>
    </source>
</evidence>
<dbReference type="InterPro" id="IPR036950">
    <property type="entry name" value="PBP_transglycosylase"/>
</dbReference>
<evidence type="ECO:0000256" key="8">
    <source>
        <dbReference type="SAM" id="MobiDB-lite"/>
    </source>
</evidence>
<evidence type="ECO:0000256" key="5">
    <source>
        <dbReference type="ARBA" id="ARBA00023268"/>
    </source>
</evidence>
<keyword evidence="1" id="KW-0121">Carboxypeptidase</keyword>
<dbReference type="GO" id="GO:0004180">
    <property type="term" value="F:carboxypeptidase activity"/>
    <property type="evidence" value="ECO:0007669"/>
    <property type="project" value="UniProtKB-KW"/>
</dbReference>
<organism evidence="10 11">
    <name type="scientific">Lujinxingia vulgaris</name>
    <dbReference type="NCBI Taxonomy" id="2600176"/>
    <lineage>
        <taxon>Bacteria</taxon>
        <taxon>Deltaproteobacteria</taxon>
        <taxon>Bradymonadales</taxon>
        <taxon>Lujinxingiaceae</taxon>
        <taxon>Lujinxingia</taxon>
    </lineage>
</organism>
<dbReference type="PANTHER" id="PTHR32282">
    <property type="entry name" value="BINDING PROTEIN TRANSPEPTIDASE, PUTATIVE-RELATED"/>
    <property type="match status" value="1"/>
</dbReference>